<evidence type="ECO:0000259" key="4">
    <source>
        <dbReference type="PROSITE" id="PS51485"/>
    </source>
</evidence>
<dbReference type="AlphaFoldDB" id="A0A0E0D425"/>
<dbReference type="STRING" id="40149.A0A0E0D425"/>
<protein>
    <recommendedName>
        <fullName evidence="4">Phytocyanin domain-containing protein</fullName>
    </recommendedName>
</protein>
<dbReference type="GO" id="GO:0009055">
    <property type="term" value="F:electron transfer activity"/>
    <property type="evidence" value="ECO:0007669"/>
    <property type="project" value="InterPro"/>
</dbReference>
<dbReference type="HOGENOM" id="CLU_058719_4_3_1"/>
<keyword evidence="1" id="KW-1015">Disulfide bond</keyword>
<reference evidence="5" key="2">
    <citation type="submission" date="2018-05" db="EMBL/GenBank/DDBJ databases">
        <title>OmerRS3 (Oryza meridionalis Reference Sequence Version 3).</title>
        <authorList>
            <person name="Zhang J."/>
            <person name="Kudrna D."/>
            <person name="Lee S."/>
            <person name="Talag J."/>
            <person name="Welchert J."/>
            <person name="Wing R.A."/>
        </authorList>
    </citation>
    <scope>NUCLEOTIDE SEQUENCE [LARGE SCALE GENOMIC DNA]</scope>
    <source>
        <strain evidence="5">cv. OR44</strain>
    </source>
</reference>
<dbReference type="PROSITE" id="PS51485">
    <property type="entry name" value="PHYTOCYANIN"/>
    <property type="match status" value="1"/>
</dbReference>
<dbReference type="FunFam" id="2.60.40.420:FF:000034">
    <property type="entry name" value="Cupredoxin superfamily protein"/>
    <property type="match status" value="1"/>
</dbReference>
<dbReference type="Pfam" id="PF02298">
    <property type="entry name" value="Cu_bind_like"/>
    <property type="match status" value="1"/>
</dbReference>
<dbReference type="CDD" id="cd13920">
    <property type="entry name" value="Stellacyanin"/>
    <property type="match status" value="1"/>
</dbReference>
<dbReference type="SUPFAM" id="SSF49503">
    <property type="entry name" value="Cupredoxins"/>
    <property type="match status" value="1"/>
</dbReference>
<evidence type="ECO:0000256" key="2">
    <source>
        <dbReference type="ARBA" id="ARBA00023180"/>
    </source>
</evidence>
<feature type="chain" id="PRO_5002356482" description="Phytocyanin domain-containing protein" evidence="3">
    <location>
        <begin position="38"/>
        <end position="141"/>
    </location>
</feature>
<dbReference type="Gramene" id="OMERI03G24530.1">
    <property type="protein sequence ID" value="OMERI03G24530.1"/>
    <property type="gene ID" value="OMERI03G24530"/>
</dbReference>
<dbReference type="Gene3D" id="2.60.40.420">
    <property type="entry name" value="Cupredoxins - blue copper proteins"/>
    <property type="match status" value="1"/>
</dbReference>
<proteinExistence type="predicted"/>
<keyword evidence="2" id="KW-0325">Glycoprotein</keyword>
<organism evidence="5">
    <name type="scientific">Oryza meridionalis</name>
    <dbReference type="NCBI Taxonomy" id="40149"/>
    <lineage>
        <taxon>Eukaryota</taxon>
        <taxon>Viridiplantae</taxon>
        <taxon>Streptophyta</taxon>
        <taxon>Embryophyta</taxon>
        <taxon>Tracheophyta</taxon>
        <taxon>Spermatophyta</taxon>
        <taxon>Magnoliopsida</taxon>
        <taxon>Liliopsida</taxon>
        <taxon>Poales</taxon>
        <taxon>Poaceae</taxon>
        <taxon>BOP clade</taxon>
        <taxon>Oryzoideae</taxon>
        <taxon>Oryzeae</taxon>
        <taxon>Oryzinae</taxon>
        <taxon>Oryza</taxon>
    </lineage>
</organism>
<dbReference type="InterPro" id="IPR003245">
    <property type="entry name" value="Phytocyanin_dom"/>
</dbReference>
<sequence>MEGACLRLVVNPQQPTTLLAVLLLLLAAAVAPPHALAADHVVGGSIWSIPPRPDLYRAWADNRTFVAGDNLVFRFETGMYNVVQVGRREFDDCTADDPYRDWTDGPAVVTLGSAAVRYFICTVGNYCSLGVKVYIASQNAP</sequence>
<accession>A0A0E0D425</accession>
<feature type="domain" description="Phytocyanin" evidence="4">
    <location>
        <begin position="38"/>
        <end position="139"/>
    </location>
</feature>
<dbReference type="PANTHER" id="PTHR33021">
    <property type="entry name" value="BLUE COPPER PROTEIN"/>
    <property type="match status" value="1"/>
</dbReference>
<dbReference type="EnsemblPlants" id="OMERI03G24530.1">
    <property type="protein sequence ID" value="OMERI03G24530.1"/>
    <property type="gene ID" value="OMERI03G24530"/>
</dbReference>
<feature type="signal peptide" evidence="3">
    <location>
        <begin position="1"/>
        <end position="37"/>
    </location>
</feature>
<dbReference type="PANTHER" id="PTHR33021:SF288">
    <property type="entry name" value="OS03G0648500 PROTEIN"/>
    <property type="match status" value="1"/>
</dbReference>
<keyword evidence="3" id="KW-0732">Signal</keyword>
<reference evidence="5" key="1">
    <citation type="submission" date="2015-04" db="UniProtKB">
        <authorList>
            <consortium name="EnsemblPlants"/>
        </authorList>
    </citation>
    <scope>IDENTIFICATION</scope>
</reference>
<name>A0A0E0D425_9ORYZ</name>
<evidence type="ECO:0000256" key="1">
    <source>
        <dbReference type="ARBA" id="ARBA00023157"/>
    </source>
</evidence>
<evidence type="ECO:0000313" key="6">
    <source>
        <dbReference type="Proteomes" id="UP000008021"/>
    </source>
</evidence>
<dbReference type="InterPro" id="IPR008972">
    <property type="entry name" value="Cupredoxin"/>
</dbReference>
<dbReference type="Proteomes" id="UP000008021">
    <property type="component" value="Chromosome 3"/>
</dbReference>
<dbReference type="eggNOG" id="ENOG502S3JV">
    <property type="taxonomic scope" value="Eukaryota"/>
</dbReference>
<dbReference type="InterPro" id="IPR039391">
    <property type="entry name" value="Phytocyanin-like"/>
</dbReference>
<dbReference type="GO" id="GO:0005886">
    <property type="term" value="C:plasma membrane"/>
    <property type="evidence" value="ECO:0007669"/>
    <property type="project" value="TreeGrafter"/>
</dbReference>
<evidence type="ECO:0000313" key="5">
    <source>
        <dbReference type="EnsemblPlants" id="OMERI03G24530.1"/>
    </source>
</evidence>
<evidence type="ECO:0000256" key="3">
    <source>
        <dbReference type="SAM" id="SignalP"/>
    </source>
</evidence>
<keyword evidence="6" id="KW-1185">Reference proteome</keyword>